<dbReference type="AlphaFoldDB" id="H2Q014"/>
<dbReference type="FunCoup" id="H2Q014">
    <property type="interactions" value="5"/>
</dbReference>
<reference evidence="4" key="3">
    <citation type="submission" date="2025-09" db="UniProtKB">
        <authorList>
            <consortium name="Ensembl"/>
        </authorList>
    </citation>
    <scope>IDENTIFICATION</scope>
</reference>
<dbReference type="Ensembl" id="ENSPTRT00000002448.4">
    <property type="protein sequence ID" value="ENSPTRP00000002247.4"/>
    <property type="gene ID" value="ENSPTRG00000001327.4"/>
</dbReference>
<comment type="similarity">
    <text evidence="1">Belongs to the LCE family.</text>
</comment>
<reference evidence="4 5" key="1">
    <citation type="journal article" date="2005" name="Nature">
        <title>Initial sequence of the chimpanzee genome and comparison with the human genome.</title>
        <authorList>
            <consortium name="Chimpanzee sequencing and analysis consortium"/>
        </authorList>
    </citation>
    <scope>NUCLEOTIDE SEQUENCE [LARGE SCALE GENOMIC DNA]</scope>
</reference>
<dbReference type="InParanoid" id="H2Q014"/>
<accession>H2Q014</accession>
<sequence length="89" mass="8984">MSCQQNQQQCQPPPKCPIPKYPPKCPSNSGGCCSSGGCGCCSSGGGGCCLSHQRHHRSHCHRPQSSNCYGSGSGQQSGGSGCCSGGECC</sequence>
<dbReference type="GO" id="GO:0031424">
    <property type="term" value="P:keratinization"/>
    <property type="evidence" value="ECO:0007669"/>
    <property type="project" value="UniProtKB-KW"/>
</dbReference>
<dbReference type="OMA" id="CPIPKYP"/>
<name>H2Q014_PANTR</name>
<organism evidence="4 5">
    <name type="scientific">Pan troglodytes</name>
    <name type="common">Chimpanzee</name>
    <dbReference type="NCBI Taxonomy" id="9598"/>
    <lineage>
        <taxon>Eukaryota</taxon>
        <taxon>Metazoa</taxon>
        <taxon>Chordata</taxon>
        <taxon>Craniata</taxon>
        <taxon>Vertebrata</taxon>
        <taxon>Euteleostomi</taxon>
        <taxon>Mammalia</taxon>
        <taxon>Eutheria</taxon>
        <taxon>Euarchontoglires</taxon>
        <taxon>Primates</taxon>
        <taxon>Haplorrhini</taxon>
        <taxon>Catarrhini</taxon>
        <taxon>Hominidae</taxon>
        <taxon>Pan</taxon>
    </lineage>
</organism>
<gene>
    <name evidence="4" type="primary">LCE4A</name>
</gene>
<dbReference type="Bgee" id="ENSPTRG00000001327">
    <property type="expression patterns" value="Expressed in fibroblast"/>
</dbReference>
<proteinExistence type="inferred from homology"/>
<evidence type="ECO:0000256" key="1">
    <source>
        <dbReference type="ARBA" id="ARBA00006189"/>
    </source>
</evidence>
<keyword evidence="2" id="KW-0417">Keratinization</keyword>
<dbReference type="GeneTree" id="ENSGT00950000186134"/>
<dbReference type="Proteomes" id="UP000002277">
    <property type="component" value="Chromosome 1"/>
</dbReference>
<evidence type="ECO:0000313" key="5">
    <source>
        <dbReference type="Proteomes" id="UP000002277"/>
    </source>
</evidence>
<evidence type="ECO:0000256" key="3">
    <source>
        <dbReference type="SAM" id="MobiDB-lite"/>
    </source>
</evidence>
<dbReference type="EMBL" id="AACZ04025327">
    <property type="status" value="NOT_ANNOTATED_CDS"/>
    <property type="molecule type" value="Genomic_DNA"/>
</dbReference>
<evidence type="ECO:0000256" key="2">
    <source>
        <dbReference type="ARBA" id="ARBA00023249"/>
    </source>
</evidence>
<dbReference type="InterPro" id="IPR028205">
    <property type="entry name" value="LCE"/>
</dbReference>
<protein>
    <submittedName>
        <fullName evidence="4">Late cornified envelope 4A</fullName>
    </submittedName>
</protein>
<reference evidence="4" key="2">
    <citation type="submission" date="2025-08" db="UniProtKB">
        <authorList>
            <consortium name="Ensembl"/>
        </authorList>
    </citation>
    <scope>IDENTIFICATION</scope>
</reference>
<keyword evidence="5" id="KW-1185">Reference proteome</keyword>
<dbReference type="eggNOG" id="ENOG502TKF4">
    <property type="taxonomic scope" value="Eukaryota"/>
</dbReference>
<dbReference type="HOGENOM" id="CLU_152038_1_0_1"/>
<dbReference type="Pfam" id="PF14672">
    <property type="entry name" value="LCE"/>
    <property type="match status" value="1"/>
</dbReference>
<feature type="compositionally biased region" description="Gly residues" evidence="3">
    <location>
        <begin position="71"/>
        <end position="89"/>
    </location>
</feature>
<feature type="region of interest" description="Disordered" evidence="3">
    <location>
        <begin position="60"/>
        <end position="89"/>
    </location>
</feature>
<evidence type="ECO:0000313" key="4">
    <source>
        <dbReference type="Ensembl" id="ENSPTRP00000002247.4"/>
    </source>
</evidence>